<name>A0A3R8R793_9FIRM</name>
<dbReference type="EMBL" id="RHJS01000002">
    <property type="protein sequence ID" value="RRK33622.1"/>
    <property type="molecule type" value="Genomic_DNA"/>
</dbReference>
<evidence type="ECO:0000256" key="10">
    <source>
        <dbReference type="PROSITE-ProRule" id="PRU00169"/>
    </source>
</evidence>
<evidence type="ECO:0000256" key="5">
    <source>
        <dbReference type="ARBA" id="ARBA00023012"/>
    </source>
</evidence>
<dbReference type="SUPFAM" id="SSF52172">
    <property type="entry name" value="CheY-like"/>
    <property type="match status" value="1"/>
</dbReference>
<evidence type="ECO:0000256" key="9">
    <source>
        <dbReference type="ARBA" id="ARBA00024867"/>
    </source>
</evidence>
<keyword evidence="14" id="KW-1185">Reference proteome</keyword>
<evidence type="ECO:0000256" key="3">
    <source>
        <dbReference type="ARBA" id="ARBA00022490"/>
    </source>
</evidence>
<evidence type="ECO:0000313" key="14">
    <source>
        <dbReference type="Proteomes" id="UP000274920"/>
    </source>
</evidence>
<evidence type="ECO:0000256" key="4">
    <source>
        <dbReference type="ARBA" id="ARBA00022553"/>
    </source>
</evidence>
<evidence type="ECO:0000256" key="2">
    <source>
        <dbReference type="ARBA" id="ARBA00018672"/>
    </source>
</evidence>
<dbReference type="InterPro" id="IPR051552">
    <property type="entry name" value="HptR"/>
</dbReference>
<keyword evidence="8" id="KW-0804">Transcription</keyword>
<dbReference type="GO" id="GO:0000160">
    <property type="term" value="P:phosphorelay signal transduction system"/>
    <property type="evidence" value="ECO:0007669"/>
    <property type="project" value="UniProtKB-KW"/>
</dbReference>
<dbReference type="SMART" id="SM00342">
    <property type="entry name" value="HTH_ARAC"/>
    <property type="match status" value="1"/>
</dbReference>
<evidence type="ECO:0000259" key="12">
    <source>
        <dbReference type="PROSITE" id="PS50110"/>
    </source>
</evidence>
<dbReference type="InterPro" id="IPR011006">
    <property type="entry name" value="CheY-like_superfamily"/>
</dbReference>
<dbReference type="InterPro" id="IPR020449">
    <property type="entry name" value="Tscrpt_reg_AraC-type_HTH"/>
</dbReference>
<feature type="domain" description="Response regulatory" evidence="12">
    <location>
        <begin position="3"/>
        <end position="120"/>
    </location>
</feature>
<dbReference type="SMART" id="SM00448">
    <property type="entry name" value="REC"/>
    <property type="match status" value="1"/>
</dbReference>
<gene>
    <name evidence="13" type="ORF">EBB54_21395</name>
</gene>
<evidence type="ECO:0000256" key="6">
    <source>
        <dbReference type="ARBA" id="ARBA00023015"/>
    </source>
</evidence>
<evidence type="ECO:0000256" key="7">
    <source>
        <dbReference type="ARBA" id="ARBA00023125"/>
    </source>
</evidence>
<evidence type="ECO:0000256" key="1">
    <source>
        <dbReference type="ARBA" id="ARBA00004496"/>
    </source>
</evidence>
<dbReference type="Gene3D" id="1.10.10.60">
    <property type="entry name" value="Homeodomain-like"/>
    <property type="match status" value="2"/>
</dbReference>
<keyword evidence="4 10" id="KW-0597">Phosphoprotein</keyword>
<accession>A0A3R8R793</accession>
<feature type="domain" description="HTH araC/xylS-type" evidence="11">
    <location>
        <begin position="435"/>
        <end position="534"/>
    </location>
</feature>
<dbReference type="PANTHER" id="PTHR42713:SF3">
    <property type="entry name" value="TRANSCRIPTIONAL REGULATORY PROTEIN HPTR"/>
    <property type="match status" value="1"/>
</dbReference>
<dbReference type="PROSITE" id="PS00041">
    <property type="entry name" value="HTH_ARAC_FAMILY_1"/>
    <property type="match status" value="1"/>
</dbReference>
<feature type="modified residue" description="4-aspartylphosphate" evidence="10">
    <location>
        <position position="55"/>
    </location>
</feature>
<dbReference type="PROSITE" id="PS50110">
    <property type="entry name" value="RESPONSE_REGULATORY"/>
    <property type="match status" value="1"/>
</dbReference>
<dbReference type="Pfam" id="PF12833">
    <property type="entry name" value="HTH_18"/>
    <property type="match status" value="1"/>
</dbReference>
<dbReference type="RefSeq" id="WP_125128849.1">
    <property type="nucleotide sequence ID" value="NZ_RHJS01000002.1"/>
</dbReference>
<evidence type="ECO:0000259" key="11">
    <source>
        <dbReference type="PROSITE" id="PS01124"/>
    </source>
</evidence>
<dbReference type="GO" id="GO:0043565">
    <property type="term" value="F:sequence-specific DNA binding"/>
    <property type="evidence" value="ECO:0007669"/>
    <property type="project" value="InterPro"/>
</dbReference>
<dbReference type="Pfam" id="PF00072">
    <property type="entry name" value="Response_reg"/>
    <property type="match status" value="1"/>
</dbReference>
<comment type="caution">
    <text evidence="13">The sequence shown here is derived from an EMBL/GenBank/DDBJ whole genome shotgun (WGS) entry which is preliminary data.</text>
</comment>
<reference evidence="13" key="1">
    <citation type="submission" date="2018-10" db="EMBL/GenBank/DDBJ databases">
        <title>Schaedlerella arabinophila gen. nov. sp. nov., isolated from the mouse intestinal tract and comparative analysis with the genome of the closely related altered Schaedler flora strain ASF502.</title>
        <authorList>
            <person name="Miyake S."/>
            <person name="Soh M."/>
            <person name="Seedorf H."/>
        </authorList>
    </citation>
    <scope>NUCLEOTIDE SEQUENCE [LARGE SCALE GENOMIC DNA]</scope>
    <source>
        <strain evidence="13">DSM 106076</strain>
    </source>
</reference>
<keyword evidence="5" id="KW-0902">Two-component regulatory system</keyword>
<sequence length="534" mass="62088">MYKIMFVDDDPLILRRLHQILDWQSMDFAVLPDACDGISALALLKSAVPDIIICDINMPNMDGLELAAILKEHYPDVQCILLTVNDSFGCAQQALNIGVTHYLLKPIEPESLRELIRKILSRLDSSREKENYISSLYSKALLNERMIRDKFLNWLVSGRQTLDEQQLKEKFEFYQIPLHGEEFQIIAVHIESLDFPVSMEKNMDDLLQTAIKSIEDTLSDYPNCVVFTDSFYQCNILMGYEKNSGSPGPGTPLICRLLRDNLLFDLNLSAAVFYSCRYKGLSNIYRCYYETKFLSRYNQSVLDKGIISFAEYMKNAFDMEMDLDSIRSATFRLLRSDDLRGLDAHVQDTLEPPFARHSFDTFNMLRIDFVMTGLMFLRENKLALQDIFDRHYTPLSEVMELNEPEGCAAFLEHYFHRILEHIRGSKVSPSRRITEKCMELIKQNLSSPELSVKWLSSQLYMNENYLSRMFRREMNLPLVKFMMQKKMEAAKKYLDDGYTNLQEVARLTGFADPLYFSKCFKKEYGVAPSKYIRV</sequence>
<protein>
    <recommendedName>
        <fullName evidence="2">Stage 0 sporulation protein A homolog</fullName>
    </recommendedName>
</protein>
<evidence type="ECO:0000256" key="8">
    <source>
        <dbReference type="ARBA" id="ARBA00023163"/>
    </source>
</evidence>
<dbReference type="Proteomes" id="UP000274920">
    <property type="component" value="Unassembled WGS sequence"/>
</dbReference>
<dbReference type="CDD" id="cd17536">
    <property type="entry name" value="REC_YesN-like"/>
    <property type="match status" value="1"/>
</dbReference>
<dbReference type="GO" id="GO:0005737">
    <property type="term" value="C:cytoplasm"/>
    <property type="evidence" value="ECO:0007669"/>
    <property type="project" value="UniProtKB-SubCell"/>
</dbReference>
<dbReference type="InterPro" id="IPR001789">
    <property type="entry name" value="Sig_transdc_resp-reg_receiver"/>
</dbReference>
<dbReference type="InterPro" id="IPR018060">
    <property type="entry name" value="HTH_AraC"/>
</dbReference>
<comment type="subcellular location">
    <subcellularLocation>
        <location evidence="1">Cytoplasm</location>
    </subcellularLocation>
</comment>
<dbReference type="InterPro" id="IPR009057">
    <property type="entry name" value="Homeodomain-like_sf"/>
</dbReference>
<dbReference type="PRINTS" id="PR00032">
    <property type="entry name" value="HTHARAC"/>
</dbReference>
<keyword evidence="7" id="KW-0238">DNA-binding</keyword>
<evidence type="ECO:0000313" key="13">
    <source>
        <dbReference type="EMBL" id="RRK33622.1"/>
    </source>
</evidence>
<dbReference type="Gene3D" id="3.40.50.2300">
    <property type="match status" value="1"/>
</dbReference>
<dbReference type="SUPFAM" id="SSF46689">
    <property type="entry name" value="Homeodomain-like"/>
    <property type="match status" value="1"/>
</dbReference>
<dbReference type="GO" id="GO:0003700">
    <property type="term" value="F:DNA-binding transcription factor activity"/>
    <property type="evidence" value="ECO:0007669"/>
    <property type="project" value="InterPro"/>
</dbReference>
<dbReference type="PANTHER" id="PTHR42713">
    <property type="entry name" value="HISTIDINE KINASE-RELATED"/>
    <property type="match status" value="1"/>
</dbReference>
<organism evidence="13 14">
    <name type="scientific">Schaedlerella arabinosiphila</name>
    <dbReference type="NCBI Taxonomy" id="2044587"/>
    <lineage>
        <taxon>Bacteria</taxon>
        <taxon>Bacillati</taxon>
        <taxon>Bacillota</taxon>
        <taxon>Clostridia</taxon>
        <taxon>Lachnospirales</taxon>
        <taxon>Lachnospiraceae</taxon>
        <taxon>Schaedlerella</taxon>
    </lineage>
</organism>
<dbReference type="PROSITE" id="PS01124">
    <property type="entry name" value="HTH_ARAC_FAMILY_2"/>
    <property type="match status" value="1"/>
</dbReference>
<dbReference type="InterPro" id="IPR018062">
    <property type="entry name" value="HTH_AraC-typ_CS"/>
</dbReference>
<proteinExistence type="predicted"/>
<keyword evidence="3" id="KW-0963">Cytoplasm</keyword>
<comment type="function">
    <text evidence="9">May play the central regulatory role in sporulation. It may be an element of the effector pathway responsible for the activation of sporulation genes in response to nutritional stress. Spo0A may act in concert with spo0H (a sigma factor) to control the expression of some genes that are critical to the sporulation process.</text>
</comment>
<keyword evidence="6" id="KW-0805">Transcription regulation</keyword>
<dbReference type="AlphaFoldDB" id="A0A3R8R793"/>